<name>A0ABS7XI21_9FLAO</name>
<protein>
    <submittedName>
        <fullName evidence="1">Gluconate 2-dehydrogenase subunit 3 family protein</fullName>
    </submittedName>
</protein>
<proteinExistence type="predicted"/>
<reference evidence="2" key="1">
    <citation type="submission" date="2023-07" db="EMBL/GenBank/DDBJ databases">
        <title>Novel species isolated from saline lakes on Tibetan Plateau.</title>
        <authorList>
            <person name="Lu H."/>
        </authorList>
    </citation>
    <scope>NUCLEOTIDE SEQUENCE [LARGE SCALE GENOMIC DNA]</scope>
    <source>
        <strain evidence="2">CAK8W</strain>
    </source>
</reference>
<organism evidence="1 2">
    <name type="scientific">Psychroflexus longus</name>
    <dbReference type="NCBI Taxonomy" id="2873596"/>
    <lineage>
        <taxon>Bacteria</taxon>
        <taxon>Pseudomonadati</taxon>
        <taxon>Bacteroidota</taxon>
        <taxon>Flavobacteriia</taxon>
        <taxon>Flavobacteriales</taxon>
        <taxon>Flavobacteriaceae</taxon>
        <taxon>Psychroflexus</taxon>
    </lineage>
</organism>
<gene>
    <name evidence="1" type="ORF">LB452_06690</name>
</gene>
<accession>A0ABS7XI21</accession>
<dbReference type="EMBL" id="JAIQZE010000005">
    <property type="protein sequence ID" value="MBZ9778605.1"/>
    <property type="molecule type" value="Genomic_DNA"/>
</dbReference>
<dbReference type="Pfam" id="PF13618">
    <property type="entry name" value="Gluconate_2-dh3"/>
    <property type="match status" value="1"/>
</dbReference>
<keyword evidence="2" id="KW-1185">Reference proteome</keyword>
<evidence type="ECO:0000313" key="2">
    <source>
        <dbReference type="Proteomes" id="UP001199314"/>
    </source>
</evidence>
<evidence type="ECO:0000313" key="1">
    <source>
        <dbReference type="EMBL" id="MBZ9778605.1"/>
    </source>
</evidence>
<dbReference type="RefSeq" id="WP_224460956.1">
    <property type="nucleotide sequence ID" value="NZ_JAIQZE010000005.1"/>
</dbReference>
<comment type="caution">
    <text evidence="1">The sequence shown here is derived from an EMBL/GenBank/DDBJ whole genome shotgun (WGS) entry which is preliminary data.</text>
</comment>
<dbReference type="InterPro" id="IPR027056">
    <property type="entry name" value="Gluconate_2DH_su3"/>
</dbReference>
<sequence length="200" mass="22769">MKRRTALRQIAYATGFVVATPTVLSLLNSCTASEKQWLPKILSSQESKLLNKLVDVYLPKTEQLPSAIELNVPQFIDSYVDKIYNPDDQKHFKSAFATMQEQLKVYADLQVNQIHEKHIEKFLDQYLKLKGEKDQERLENPDFEGLTTSELLNTLKSLSIKAYLTTEKIGEEVLAYDPIPGAYYCGDLNEMTGGRSWSLS</sequence>
<dbReference type="Proteomes" id="UP001199314">
    <property type="component" value="Unassembled WGS sequence"/>
</dbReference>